<dbReference type="InterPro" id="IPR000719">
    <property type="entry name" value="Prot_kinase_dom"/>
</dbReference>
<keyword evidence="1" id="KW-0547">Nucleotide-binding</keyword>
<dbReference type="AlphaFoldDB" id="A0A0B7B019"/>
<dbReference type="EMBL" id="HACG01039508">
    <property type="protein sequence ID" value="CEK86373.1"/>
    <property type="molecule type" value="Transcribed_RNA"/>
</dbReference>
<dbReference type="Pfam" id="PF07714">
    <property type="entry name" value="PK_Tyr_Ser-Thr"/>
    <property type="match status" value="1"/>
</dbReference>
<evidence type="ECO:0000313" key="4">
    <source>
        <dbReference type="EMBL" id="CEK86373.1"/>
    </source>
</evidence>
<dbReference type="SUPFAM" id="SSF56112">
    <property type="entry name" value="Protein kinase-like (PK-like)"/>
    <property type="match status" value="1"/>
</dbReference>
<dbReference type="InterPro" id="IPR020635">
    <property type="entry name" value="Tyr_kinase_cat_dom"/>
</dbReference>
<dbReference type="PRINTS" id="PR00109">
    <property type="entry name" value="TYRKINASE"/>
</dbReference>
<proteinExistence type="predicted"/>
<reference evidence="4" key="1">
    <citation type="submission" date="2014-12" db="EMBL/GenBank/DDBJ databases">
        <title>Insight into the proteome of Arion vulgaris.</title>
        <authorList>
            <person name="Aradska J."/>
            <person name="Bulat T."/>
            <person name="Smidak R."/>
            <person name="Sarate P."/>
            <person name="Gangsoo J."/>
            <person name="Sialana F."/>
            <person name="Bilban M."/>
            <person name="Lubec G."/>
        </authorList>
    </citation>
    <scope>NUCLEOTIDE SEQUENCE</scope>
    <source>
        <tissue evidence="4">Skin</tissue>
    </source>
</reference>
<dbReference type="FunFam" id="1.10.510.10:FF:000212">
    <property type="entry name" value="Tyrosine-protein kinase"/>
    <property type="match status" value="1"/>
</dbReference>
<protein>
    <recommendedName>
        <fullName evidence="3">Protein kinase domain-containing protein</fullName>
    </recommendedName>
</protein>
<dbReference type="GO" id="GO:0004713">
    <property type="term" value="F:protein tyrosine kinase activity"/>
    <property type="evidence" value="ECO:0007669"/>
    <property type="project" value="InterPro"/>
</dbReference>
<dbReference type="PIRSF" id="PIRSF000654">
    <property type="entry name" value="Integrin-linked_kinase"/>
    <property type="match status" value="1"/>
</dbReference>
<dbReference type="PROSITE" id="PS50011">
    <property type="entry name" value="PROTEIN_KINASE_DOM"/>
    <property type="match status" value="1"/>
</dbReference>
<dbReference type="InterPro" id="IPR011009">
    <property type="entry name" value="Kinase-like_dom_sf"/>
</dbReference>
<dbReference type="InterPro" id="IPR050198">
    <property type="entry name" value="Non-receptor_tyrosine_kinases"/>
</dbReference>
<evidence type="ECO:0000256" key="2">
    <source>
        <dbReference type="ARBA" id="ARBA00022840"/>
    </source>
</evidence>
<dbReference type="Gene3D" id="1.10.510.10">
    <property type="entry name" value="Transferase(Phosphotransferase) domain 1"/>
    <property type="match status" value="1"/>
</dbReference>
<dbReference type="InterPro" id="IPR008266">
    <property type="entry name" value="Tyr_kinase_AS"/>
</dbReference>
<evidence type="ECO:0000259" key="3">
    <source>
        <dbReference type="PROSITE" id="PS50011"/>
    </source>
</evidence>
<dbReference type="GO" id="GO:0005524">
    <property type="term" value="F:ATP binding"/>
    <property type="evidence" value="ECO:0007669"/>
    <property type="project" value="UniProtKB-KW"/>
</dbReference>
<organism evidence="4">
    <name type="scientific">Arion vulgaris</name>
    <dbReference type="NCBI Taxonomy" id="1028688"/>
    <lineage>
        <taxon>Eukaryota</taxon>
        <taxon>Metazoa</taxon>
        <taxon>Spiralia</taxon>
        <taxon>Lophotrochozoa</taxon>
        <taxon>Mollusca</taxon>
        <taxon>Gastropoda</taxon>
        <taxon>Heterobranchia</taxon>
        <taxon>Euthyneura</taxon>
        <taxon>Panpulmonata</taxon>
        <taxon>Eupulmonata</taxon>
        <taxon>Stylommatophora</taxon>
        <taxon>Helicina</taxon>
        <taxon>Arionoidea</taxon>
        <taxon>Arionidae</taxon>
        <taxon>Arion</taxon>
    </lineage>
</organism>
<feature type="domain" description="Protein kinase" evidence="3">
    <location>
        <begin position="1"/>
        <end position="233"/>
    </location>
</feature>
<accession>A0A0B7B019</accession>
<dbReference type="InterPro" id="IPR001245">
    <property type="entry name" value="Ser-Thr/Tyr_kinase_cat_dom"/>
</dbReference>
<dbReference type="PROSITE" id="PS00109">
    <property type="entry name" value="PROTEIN_KINASE_TYR"/>
    <property type="match status" value="1"/>
</dbReference>
<gene>
    <name evidence="4" type="primary">ORF153359</name>
</gene>
<sequence>MYKNSFEVAVKTCKDALTEDQKMKFLQEGRILKQYQHPNIVKYIGIAAQKQPVMIVMEFIPKGSLLSFLKTNAMSLTVKQKTQMCVDASSGMDYLEARGCIHRDLAARNCLVGDNNIIKISDFGMSREEQVYSASSGNNQVPIKWTAPEALNFAKYTSFCDVWSFGILMWEIFSCGKTPYPGMTNIKARQWIEDGNRMSSPAGTPDTVYNLMLECWQYQDINRPHFSDIHKQLKDITRKL</sequence>
<keyword evidence="2" id="KW-0067">ATP-binding</keyword>
<dbReference type="SMART" id="SM00219">
    <property type="entry name" value="TyrKc"/>
    <property type="match status" value="1"/>
</dbReference>
<dbReference type="PANTHER" id="PTHR24418">
    <property type="entry name" value="TYROSINE-PROTEIN KINASE"/>
    <property type="match status" value="1"/>
</dbReference>
<name>A0A0B7B019_9EUPU</name>
<evidence type="ECO:0000256" key="1">
    <source>
        <dbReference type="ARBA" id="ARBA00022741"/>
    </source>
</evidence>